<accession>A0A1E3P7M5</accession>
<feature type="compositionally biased region" description="Basic and acidic residues" evidence="8">
    <location>
        <begin position="752"/>
        <end position="768"/>
    </location>
</feature>
<dbReference type="Pfam" id="PF13446">
    <property type="entry name" value="RPT"/>
    <property type="match status" value="3"/>
</dbReference>
<keyword evidence="3" id="KW-0645">Protease</keyword>
<evidence type="ECO:0000259" key="9">
    <source>
        <dbReference type="PROSITE" id="PS50235"/>
    </source>
</evidence>
<dbReference type="RefSeq" id="XP_019040565.1">
    <property type="nucleotide sequence ID" value="XM_019180846.1"/>
</dbReference>
<dbReference type="InterPro" id="IPR001394">
    <property type="entry name" value="Peptidase_C19_UCH"/>
</dbReference>
<dbReference type="EC" id="3.4.19.12" evidence="2"/>
<reference evidence="10 11" key="1">
    <citation type="journal article" date="2016" name="Proc. Natl. Acad. Sci. U.S.A.">
        <title>Comparative genomics of biotechnologically important yeasts.</title>
        <authorList>
            <person name="Riley R."/>
            <person name="Haridas S."/>
            <person name="Wolfe K.H."/>
            <person name="Lopes M.R."/>
            <person name="Hittinger C.T."/>
            <person name="Goeker M."/>
            <person name="Salamov A.A."/>
            <person name="Wisecaver J.H."/>
            <person name="Long T.M."/>
            <person name="Calvey C.H."/>
            <person name="Aerts A.L."/>
            <person name="Barry K.W."/>
            <person name="Choi C."/>
            <person name="Clum A."/>
            <person name="Coughlan A.Y."/>
            <person name="Deshpande S."/>
            <person name="Douglass A.P."/>
            <person name="Hanson S.J."/>
            <person name="Klenk H.-P."/>
            <person name="LaButti K.M."/>
            <person name="Lapidus A."/>
            <person name="Lindquist E.A."/>
            <person name="Lipzen A.M."/>
            <person name="Meier-Kolthoff J.P."/>
            <person name="Ohm R.A."/>
            <person name="Otillar R.P."/>
            <person name="Pangilinan J.L."/>
            <person name="Peng Y."/>
            <person name="Rokas A."/>
            <person name="Rosa C.A."/>
            <person name="Scheuner C."/>
            <person name="Sibirny A.A."/>
            <person name="Slot J.C."/>
            <person name="Stielow J.B."/>
            <person name="Sun H."/>
            <person name="Kurtzman C.P."/>
            <person name="Blackwell M."/>
            <person name="Grigoriev I.V."/>
            <person name="Jeffries T.W."/>
        </authorList>
    </citation>
    <scope>NUCLEOTIDE SEQUENCE [LARGE SCALE GENOMIC DNA]</scope>
    <source>
        <strain evidence="11">ATCC 58044 / CBS 1984 / NCYC 433 / NRRL Y-366-8</strain>
    </source>
</reference>
<comment type="catalytic activity">
    <reaction evidence="1">
        <text>Thiol-dependent hydrolysis of ester, thioester, amide, peptide and isopeptide bonds formed by the C-terminal Gly of ubiquitin (a 76-residue protein attached to proteins as an intracellular targeting signal).</text>
        <dbReference type="EC" id="3.4.19.12"/>
    </reaction>
</comment>
<dbReference type="GO" id="GO:0070628">
    <property type="term" value="F:proteasome binding"/>
    <property type="evidence" value="ECO:0007669"/>
    <property type="project" value="TreeGrafter"/>
</dbReference>
<dbReference type="InterPro" id="IPR018200">
    <property type="entry name" value="USP_CS"/>
</dbReference>
<dbReference type="STRING" id="683960.A0A1E3P7M5"/>
<evidence type="ECO:0000256" key="3">
    <source>
        <dbReference type="ARBA" id="ARBA00022670"/>
    </source>
</evidence>
<evidence type="ECO:0000256" key="8">
    <source>
        <dbReference type="SAM" id="MobiDB-lite"/>
    </source>
</evidence>
<dbReference type="GO" id="GO:0043161">
    <property type="term" value="P:proteasome-mediated ubiquitin-dependent protein catabolic process"/>
    <property type="evidence" value="ECO:0007669"/>
    <property type="project" value="InterPro"/>
</dbReference>
<dbReference type="GO" id="GO:0061578">
    <property type="term" value="F:K63-linked deubiquitinase activity"/>
    <property type="evidence" value="ECO:0007669"/>
    <property type="project" value="EnsemblFungi"/>
</dbReference>
<dbReference type="InterPro" id="IPR038765">
    <property type="entry name" value="Papain-like_cys_pep_sf"/>
</dbReference>
<protein>
    <recommendedName>
        <fullName evidence="2">ubiquitinyl hydrolase 1</fullName>
        <ecNumber evidence="2">3.4.19.12</ecNumber>
    </recommendedName>
</protein>
<evidence type="ECO:0000256" key="2">
    <source>
        <dbReference type="ARBA" id="ARBA00012759"/>
    </source>
</evidence>
<evidence type="ECO:0000313" key="10">
    <source>
        <dbReference type="EMBL" id="ODQ61358.1"/>
    </source>
</evidence>
<sequence>FKTSNRILDDIRADLLFLLDDNEEELQNGILKKSPISYASKLSGHKSTPYDLLLLNQSYEYAPSIEHRRSKSNPNDKITIIRALLYSSREPSLSRTKIYHVKLLIKNKDSTSAISIPKNEFHLVDELNEQDALDLVSSKLAQDSDSEKVKSALPKIVDEANYICAVSNKIVRIEISEPEFDFDDLHDFEMGPINVRYTKALDTYPGLNKEIPSPAQCLHTLFKAIRGPLVLKSTEEHRTITATNKALNSNINPKILIKRLQFELDDGEFDPPNISDVNDRQSSIIRESYIRKILEIMLLGRKSFSGSSQNPFNQFDFTNSSNLIFHELGDNGSINNHEFLKDESFINISAYPFYSDDLTINCYDRTVKYDPKNTPIYFDSLKSINTRRATYNLSTYVSKLISLNVIGQKDIDNAYRALSIEPSQADQISDDLLLTMYKNETAIHPLDGKLRTSLITLAFQRDSEKLKRYLTYEPLPLNQAYDVLEVDAAVDDDVITTAASVKKIDKPNEAELIDRAFLTVATERKSFSLLDHMERDNPDIYDPMTYKEACEYLGVDEIANDFQVITIFQMGNREIKSARNALKTIGEAKHSKLIDSFLQTGLIDHNSLPAENWPVGLNNIGNTCYLNSLLQYYFSIKPFRDAALEFHDIFGGESIYKDRRIGGRLVGDGEVERSFQFVYQLRDLFREQIHSDKRCITPKKELAYLAFLPSVAEVEFEKEGTKKSNDNNADLFYKGNHQDDAILIESTSTVKPKAEEIASSGDADKTMTEAEDEDEEDDDETPEQKIAKATKAAKISETEMETAYEIGRQQDVTECIGNVLSQVEAALKPEGFDEDDNEQQDLVKNLFFGKTVQHLTDLTNPSNKRDKVDRFSNLFVNITDQPRNIYEAFDILFKSEEVNIDGGPYKRSERITKLPRILQVQIQRVYFDRIKLRPYKSIEPLPFPETLYMDRYLDTDNQEIIKRREEVENWKSEIKTLQDRKTSLLTKNQQGITFRDSLISTKDWLKDQDFGKPETIEVLEKQVKKIDDELINIYQKTHELENKIDHHFDSFQKHGYSIFAIFIHRGEANYGHYWIYIKDKKRGMFRKYNDEIVSEVSTAEVFNFDEGNTATPYFLGYVAQGHEDEIEPLCRV</sequence>
<dbReference type="PANTHER" id="PTHR43982:SF6">
    <property type="entry name" value="UBIQUITIN CARBOXYL-TERMINAL HYDROLASE 2-RELATED"/>
    <property type="match status" value="1"/>
</dbReference>
<dbReference type="GO" id="GO:0070301">
    <property type="term" value="P:cellular response to hydrogen peroxide"/>
    <property type="evidence" value="ECO:0007669"/>
    <property type="project" value="EnsemblFungi"/>
</dbReference>
<dbReference type="GO" id="GO:0061136">
    <property type="term" value="P:regulation of proteasomal protein catabolic process"/>
    <property type="evidence" value="ECO:0007669"/>
    <property type="project" value="TreeGrafter"/>
</dbReference>
<evidence type="ECO:0000256" key="6">
    <source>
        <dbReference type="ARBA" id="ARBA00022807"/>
    </source>
</evidence>
<evidence type="ECO:0000256" key="1">
    <source>
        <dbReference type="ARBA" id="ARBA00000707"/>
    </source>
</evidence>
<proteinExistence type="predicted"/>
<dbReference type="GO" id="GO:0010992">
    <property type="term" value="P:ubiquitin recycling"/>
    <property type="evidence" value="ECO:0007669"/>
    <property type="project" value="EnsemblFungi"/>
</dbReference>
<feature type="coiled-coil region" evidence="7">
    <location>
        <begin position="960"/>
        <end position="987"/>
    </location>
</feature>
<dbReference type="GO" id="GO:0010636">
    <property type="term" value="P:positive regulation of mitochondrial fusion"/>
    <property type="evidence" value="ECO:0007669"/>
    <property type="project" value="EnsemblFungi"/>
</dbReference>
<dbReference type="Proteomes" id="UP000094112">
    <property type="component" value="Unassembled WGS sequence"/>
</dbReference>
<dbReference type="Pfam" id="PF00443">
    <property type="entry name" value="UCH"/>
    <property type="match status" value="1"/>
</dbReference>
<keyword evidence="11" id="KW-1185">Reference proteome</keyword>
<dbReference type="InterPro" id="IPR044635">
    <property type="entry name" value="UBP14-like"/>
</dbReference>
<dbReference type="PROSITE" id="PS50235">
    <property type="entry name" value="USP_3"/>
    <property type="match status" value="1"/>
</dbReference>
<dbReference type="GO" id="GO:0004843">
    <property type="term" value="F:cysteine-type deubiquitinase activity"/>
    <property type="evidence" value="ECO:0007669"/>
    <property type="project" value="UniProtKB-EC"/>
</dbReference>
<organism evidence="10 11">
    <name type="scientific">Wickerhamomyces anomalus (strain ATCC 58044 / CBS 1984 / NCYC 433 / NRRL Y-366-8)</name>
    <name type="common">Yeast</name>
    <name type="synonym">Hansenula anomala</name>
    <dbReference type="NCBI Taxonomy" id="683960"/>
    <lineage>
        <taxon>Eukaryota</taxon>
        <taxon>Fungi</taxon>
        <taxon>Dikarya</taxon>
        <taxon>Ascomycota</taxon>
        <taxon>Saccharomycotina</taxon>
        <taxon>Saccharomycetes</taxon>
        <taxon>Phaffomycetales</taxon>
        <taxon>Wickerhamomycetaceae</taxon>
        <taxon>Wickerhamomyces</taxon>
    </lineage>
</organism>
<dbReference type="PANTHER" id="PTHR43982">
    <property type="entry name" value="UBIQUITIN CARBOXYL-TERMINAL HYDROLASE"/>
    <property type="match status" value="1"/>
</dbReference>
<feature type="domain" description="USP" evidence="9">
    <location>
        <begin position="615"/>
        <end position="1120"/>
    </location>
</feature>
<dbReference type="OrthoDB" id="2420415at2759"/>
<dbReference type="AlphaFoldDB" id="A0A1E3P7M5"/>
<evidence type="ECO:0000313" key="11">
    <source>
        <dbReference type="Proteomes" id="UP000094112"/>
    </source>
</evidence>
<evidence type="ECO:0000256" key="4">
    <source>
        <dbReference type="ARBA" id="ARBA00022786"/>
    </source>
</evidence>
<evidence type="ECO:0000256" key="5">
    <source>
        <dbReference type="ARBA" id="ARBA00022801"/>
    </source>
</evidence>
<keyword evidence="6" id="KW-0788">Thiol protease</keyword>
<feature type="non-terminal residue" evidence="10">
    <location>
        <position position="1132"/>
    </location>
</feature>
<name>A0A1E3P7M5_WICAA</name>
<feature type="compositionally biased region" description="Acidic residues" evidence="8">
    <location>
        <begin position="769"/>
        <end position="781"/>
    </location>
</feature>
<dbReference type="InterPro" id="IPR028889">
    <property type="entry name" value="USP"/>
</dbReference>
<feature type="region of interest" description="Disordered" evidence="8">
    <location>
        <begin position="747"/>
        <end position="792"/>
    </location>
</feature>
<keyword evidence="4" id="KW-0833">Ubl conjugation pathway</keyword>
<dbReference type="SUPFAM" id="SSF54001">
    <property type="entry name" value="Cysteine proteinases"/>
    <property type="match status" value="1"/>
</dbReference>
<dbReference type="PROSITE" id="PS00972">
    <property type="entry name" value="USP_1"/>
    <property type="match status" value="1"/>
</dbReference>
<evidence type="ECO:0000256" key="7">
    <source>
        <dbReference type="SAM" id="Coils"/>
    </source>
</evidence>
<dbReference type="InterPro" id="IPR025305">
    <property type="entry name" value="UCH_repeat_domain"/>
</dbReference>
<keyword evidence="7" id="KW-0175">Coiled coil</keyword>
<gene>
    <name evidence="10" type="ORF">WICANDRAFT_19926</name>
</gene>
<dbReference type="EMBL" id="KV454209">
    <property type="protein sequence ID" value="ODQ61358.1"/>
    <property type="molecule type" value="Genomic_DNA"/>
</dbReference>
<dbReference type="CDD" id="cd02666">
    <property type="entry name" value="Peptidase_C19J"/>
    <property type="match status" value="1"/>
</dbReference>
<dbReference type="GeneID" id="30198092"/>
<feature type="non-terminal residue" evidence="10">
    <location>
        <position position="1"/>
    </location>
</feature>
<dbReference type="Gene3D" id="3.90.70.10">
    <property type="entry name" value="Cysteine proteinases"/>
    <property type="match status" value="1"/>
</dbReference>
<dbReference type="GO" id="GO:0043162">
    <property type="term" value="P:ubiquitin-dependent protein catabolic process via the multivesicular body sorting pathway"/>
    <property type="evidence" value="ECO:0007669"/>
    <property type="project" value="EnsemblFungi"/>
</dbReference>
<keyword evidence="5" id="KW-0378">Hydrolase</keyword>
<dbReference type="GO" id="GO:0016579">
    <property type="term" value="P:protein deubiquitination"/>
    <property type="evidence" value="ECO:0007669"/>
    <property type="project" value="EnsemblFungi"/>
</dbReference>